<dbReference type="EMBL" id="FOFV01000007">
    <property type="protein sequence ID" value="SER24664.1"/>
    <property type="molecule type" value="Genomic_DNA"/>
</dbReference>
<sequence length="172" mass="18037">MRALLLTAVLAAAACGTPAAGTPVPTDLSATDLAFVDLVIPQNESALAALALADRPGSALGPVVARVGERYRSELAQARELLARAGKAESDQHEGHDMPGMITAAELAAVEHVQGADFDLRLKVLLRTQFEEARTVARAELASGTSKPVLELGERIDSSRAEFLELLGGSRQ</sequence>
<organism evidence="3 4">
    <name type="scientific">Lentzea albida</name>
    <dbReference type="NCBI Taxonomy" id="65499"/>
    <lineage>
        <taxon>Bacteria</taxon>
        <taxon>Bacillati</taxon>
        <taxon>Actinomycetota</taxon>
        <taxon>Actinomycetes</taxon>
        <taxon>Pseudonocardiales</taxon>
        <taxon>Pseudonocardiaceae</taxon>
        <taxon>Lentzea</taxon>
    </lineage>
</organism>
<dbReference type="RefSeq" id="WP_177229824.1">
    <property type="nucleotide sequence ID" value="NZ_FOFV01000007.1"/>
</dbReference>
<dbReference type="Proteomes" id="UP000199503">
    <property type="component" value="Unassembled WGS sequence"/>
</dbReference>
<evidence type="ECO:0000313" key="4">
    <source>
        <dbReference type="Proteomes" id="UP000199503"/>
    </source>
</evidence>
<evidence type="ECO:0000313" key="3">
    <source>
        <dbReference type="EMBL" id="SER24664.1"/>
    </source>
</evidence>
<dbReference type="Pfam" id="PF03713">
    <property type="entry name" value="DUF305"/>
    <property type="match status" value="1"/>
</dbReference>
<evidence type="ECO:0000256" key="1">
    <source>
        <dbReference type="SAM" id="SignalP"/>
    </source>
</evidence>
<evidence type="ECO:0000259" key="2">
    <source>
        <dbReference type="Pfam" id="PF03713"/>
    </source>
</evidence>
<feature type="chain" id="PRO_5011640422" evidence="1">
    <location>
        <begin position="20"/>
        <end position="172"/>
    </location>
</feature>
<dbReference type="InterPro" id="IPR005183">
    <property type="entry name" value="DUF305_CopM-like"/>
</dbReference>
<proteinExistence type="predicted"/>
<protein>
    <submittedName>
        <fullName evidence="3">Uncharacterized conserved protein, DUF305 family</fullName>
    </submittedName>
</protein>
<dbReference type="PROSITE" id="PS51257">
    <property type="entry name" value="PROKAR_LIPOPROTEIN"/>
    <property type="match status" value="1"/>
</dbReference>
<dbReference type="AlphaFoldDB" id="A0A1H9MLT2"/>
<keyword evidence="1" id="KW-0732">Signal</keyword>
<feature type="signal peptide" evidence="1">
    <location>
        <begin position="1"/>
        <end position="19"/>
    </location>
</feature>
<gene>
    <name evidence="3" type="ORF">SAMN04488000_107106</name>
</gene>
<name>A0A1H9MLT2_9PSEU</name>
<dbReference type="Gene3D" id="1.20.1260.10">
    <property type="match status" value="1"/>
</dbReference>
<dbReference type="STRING" id="65499.SAMN04488000_107106"/>
<keyword evidence="4" id="KW-1185">Reference proteome</keyword>
<feature type="domain" description="DUF305" evidence="2">
    <location>
        <begin position="64"/>
        <end position="161"/>
    </location>
</feature>
<reference evidence="4" key="1">
    <citation type="submission" date="2016-10" db="EMBL/GenBank/DDBJ databases">
        <authorList>
            <person name="Varghese N."/>
            <person name="Submissions S."/>
        </authorList>
    </citation>
    <scope>NUCLEOTIDE SEQUENCE [LARGE SCALE GENOMIC DNA]</scope>
    <source>
        <strain evidence="4">DSM 44437</strain>
    </source>
</reference>
<dbReference type="InterPro" id="IPR012347">
    <property type="entry name" value="Ferritin-like"/>
</dbReference>
<accession>A0A1H9MLT2</accession>